<dbReference type="EMBL" id="LT629772">
    <property type="protein sequence ID" value="SDT07554.1"/>
    <property type="molecule type" value="Genomic_DNA"/>
</dbReference>
<evidence type="ECO:0000256" key="5">
    <source>
        <dbReference type="SAM" id="MobiDB-lite"/>
    </source>
</evidence>
<dbReference type="InterPro" id="IPR013249">
    <property type="entry name" value="RNA_pol_sigma70_r4_t2"/>
</dbReference>
<feature type="region of interest" description="Disordered" evidence="5">
    <location>
        <begin position="93"/>
        <end position="125"/>
    </location>
</feature>
<evidence type="ECO:0000256" key="3">
    <source>
        <dbReference type="ARBA" id="ARBA00023082"/>
    </source>
</evidence>
<sequence length="196" mass="22232">MGESPSRRPDLDDVTLVARAQDGDVIAFERLVDRYQGPLFRLALRMLRDRGAAEDVVQDALVTVWRQVAGLSDPAAFPRWVYQITTRTTLNRLRARDRRPTDPADPELLDQDQHNRGHGADLRDPATLTEERATATALRAQIEQLPEDLRLCWTLYADHGRSYEEIADIVGVTHGTVRGRIARARQKLAEGMTPWR</sequence>
<keyword evidence="2" id="KW-0805">Transcription regulation</keyword>
<dbReference type="InterPro" id="IPR036388">
    <property type="entry name" value="WH-like_DNA-bd_sf"/>
</dbReference>
<dbReference type="RefSeq" id="WP_091527223.1">
    <property type="nucleotide sequence ID" value="NZ_LT629772.1"/>
</dbReference>
<keyword evidence="8" id="KW-1185">Reference proteome</keyword>
<dbReference type="CDD" id="cd06171">
    <property type="entry name" value="Sigma70_r4"/>
    <property type="match status" value="1"/>
</dbReference>
<reference evidence="7 8" key="1">
    <citation type="submission" date="2016-10" db="EMBL/GenBank/DDBJ databases">
        <authorList>
            <person name="de Groot N.N."/>
        </authorList>
    </citation>
    <scope>NUCLEOTIDE SEQUENCE [LARGE SCALE GENOMIC DNA]</scope>
    <source>
        <strain evidence="7 8">DSM 21800</strain>
    </source>
</reference>
<gene>
    <name evidence="7" type="ORF">SAMN04489812_4046</name>
</gene>
<evidence type="ECO:0000256" key="4">
    <source>
        <dbReference type="ARBA" id="ARBA00023163"/>
    </source>
</evidence>
<organism evidence="7 8">
    <name type="scientific">Microlunatus soli</name>
    <dbReference type="NCBI Taxonomy" id="630515"/>
    <lineage>
        <taxon>Bacteria</taxon>
        <taxon>Bacillati</taxon>
        <taxon>Actinomycetota</taxon>
        <taxon>Actinomycetes</taxon>
        <taxon>Propionibacteriales</taxon>
        <taxon>Propionibacteriaceae</taxon>
        <taxon>Microlunatus</taxon>
    </lineage>
</organism>
<dbReference type="InterPro" id="IPR007627">
    <property type="entry name" value="RNA_pol_sigma70_r2"/>
</dbReference>
<evidence type="ECO:0000313" key="7">
    <source>
        <dbReference type="EMBL" id="SDT07554.1"/>
    </source>
</evidence>
<feature type="compositionally biased region" description="Basic and acidic residues" evidence="5">
    <location>
        <begin position="111"/>
        <end position="125"/>
    </location>
</feature>
<dbReference type="InterPro" id="IPR000792">
    <property type="entry name" value="Tscrpt_reg_LuxR_C"/>
</dbReference>
<dbReference type="PROSITE" id="PS00622">
    <property type="entry name" value="HTH_LUXR_1"/>
    <property type="match status" value="1"/>
</dbReference>
<keyword evidence="4" id="KW-0804">Transcription</keyword>
<evidence type="ECO:0000256" key="2">
    <source>
        <dbReference type="ARBA" id="ARBA00023015"/>
    </source>
</evidence>
<evidence type="ECO:0000256" key="1">
    <source>
        <dbReference type="ARBA" id="ARBA00010641"/>
    </source>
</evidence>
<dbReference type="InterPro" id="IPR013325">
    <property type="entry name" value="RNA_pol_sigma_r2"/>
</dbReference>
<dbReference type="InterPro" id="IPR014284">
    <property type="entry name" value="RNA_pol_sigma-70_dom"/>
</dbReference>
<proteinExistence type="inferred from homology"/>
<dbReference type="GO" id="GO:0006352">
    <property type="term" value="P:DNA-templated transcription initiation"/>
    <property type="evidence" value="ECO:0007669"/>
    <property type="project" value="InterPro"/>
</dbReference>
<feature type="domain" description="HTH luxR-type" evidence="6">
    <location>
        <begin position="160"/>
        <end position="187"/>
    </location>
</feature>
<dbReference type="Gene3D" id="1.10.1740.10">
    <property type="match status" value="1"/>
</dbReference>
<dbReference type="STRING" id="630515.SAMN04489812_4046"/>
<dbReference type="Gene3D" id="1.10.10.10">
    <property type="entry name" value="Winged helix-like DNA-binding domain superfamily/Winged helix DNA-binding domain"/>
    <property type="match status" value="1"/>
</dbReference>
<keyword evidence="3" id="KW-0731">Sigma factor</keyword>
<dbReference type="SUPFAM" id="SSF88659">
    <property type="entry name" value="Sigma3 and sigma4 domains of RNA polymerase sigma factors"/>
    <property type="match status" value="1"/>
</dbReference>
<comment type="similarity">
    <text evidence="1">Belongs to the sigma-70 factor family. ECF subfamily.</text>
</comment>
<dbReference type="PANTHER" id="PTHR43133:SF51">
    <property type="entry name" value="RNA POLYMERASE SIGMA FACTOR"/>
    <property type="match status" value="1"/>
</dbReference>
<dbReference type="PANTHER" id="PTHR43133">
    <property type="entry name" value="RNA POLYMERASE ECF-TYPE SIGMA FACTO"/>
    <property type="match status" value="1"/>
</dbReference>
<evidence type="ECO:0000259" key="6">
    <source>
        <dbReference type="PROSITE" id="PS00622"/>
    </source>
</evidence>
<dbReference type="InterPro" id="IPR039425">
    <property type="entry name" value="RNA_pol_sigma-70-like"/>
</dbReference>
<dbReference type="AlphaFoldDB" id="A0A1H1XE75"/>
<dbReference type="InterPro" id="IPR013324">
    <property type="entry name" value="RNA_pol_sigma_r3/r4-like"/>
</dbReference>
<dbReference type="OrthoDB" id="5244716at2"/>
<dbReference type="Pfam" id="PF04542">
    <property type="entry name" value="Sigma70_r2"/>
    <property type="match status" value="1"/>
</dbReference>
<dbReference type="GO" id="GO:0016987">
    <property type="term" value="F:sigma factor activity"/>
    <property type="evidence" value="ECO:0007669"/>
    <property type="project" value="UniProtKB-KW"/>
</dbReference>
<dbReference type="Pfam" id="PF08281">
    <property type="entry name" value="Sigma70_r4_2"/>
    <property type="match status" value="1"/>
</dbReference>
<dbReference type="NCBIfam" id="TIGR02937">
    <property type="entry name" value="sigma70-ECF"/>
    <property type="match status" value="1"/>
</dbReference>
<dbReference type="GO" id="GO:0003677">
    <property type="term" value="F:DNA binding"/>
    <property type="evidence" value="ECO:0007669"/>
    <property type="project" value="InterPro"/>
</dbReference>
<evidence type="ECO:0000313" key="8">
    <source>
        <dbReference type="Proteomes" id="UP000199103"/>
    </source>
</evidence>
<dbReference type="Proteomes" id="UP000199103">
    <property type="component" value="Chromosome I"/>
</dbReference>
<accession>A0A1H1XE75</accession>
<protein>
    <submittedName>
        <fullName evidence="7">RNA polymerase, sigma subunit, ECF family</fullName>
    </submittedName>
</protein>
<dbReference type="SUPFAM" id="SSF88946">
    <property type="entry name" value="Sigma2 domain of RNA polymerase sigma factors"/>
    <property type="match status" value="1"/>
</dbReference>
<name>A0A1H1XE75_9ACTN</name>